<evidence type="ECO:0000256" key="7">
    <source>
        <dbReference type="ARBA" id="ARBA00023237"/>
    </source>
</evidence>
<dbReference type="PROSITE" id="PS52016">
    <property type="entry name" value="TONB_DEPENDENT_REC_3"/>
    <property type="match status" value="1"/>
</dbReference>
<dbReference type="InterPro" id="IPR036942">
    <property type="entry name" value="Beta-barrel_TonB_sf"/>
</dbReference>
<dbReference type="InterPro" id="IPR012910">
    <property type="entry name" value="Plug_dom"/>
</dbReference>
<dbReference type="InterPro" id="IPR000531">
    <property type="entry name" value="Beta-barrel_TonB"/>
</dbReference>
<dbReference type="EMBL" id="QAYE01000013">
    <property type="protein sequence ID" value="PTW43983.1"/>
    <property type="molecule type" value="Genomic_DNA"/>
</dbReference>
<evidence type="ECO:0000256" key="10">
    <source>
        <dbReference type="SAM" id="MobiDB-lite"/>
    </source>
</evidence>
<feature type="compositionally biased region" description="Polar residues" evidence="10">
    <location>
        <begin position="28"/>
        <end position="46"/>
    </location>
</feature>
<name>A0A2T5TXL1_9SPHN</name>
<comment type="subcellular location">
    <subcellularLocation>
        <location evidence="1 8">Cell outer membrane</location>
        <topology evidence="1 8">Multi-pass membrane protein</topology>
    </subcellularLocation>
</comment>
<proteinExistence type="inferred from homology"/>
<gene>
    <name evidence="14" type="ORF">C8J25_11346</name>
</gene>
<dbReference type="PANTHER" id="PTHR47234:SF2">
    <property type="entry name" value="TONB-DEPENDENT RECEPTOR"/>
    <property type="match status" value="1"/>
</dbReference>
<feature type="domain" description="TonB-dependent receptor-like beta-barrel" evidence="12">
    <location>
        <begin position="398"/>
        <end position="993"/>
    </location>
</feature>
<evidence type="ECO:0000256" key="11">
    <source>
        <dbReference type="SAM" id="SignalP"/>
    </source>
</evidence>
<evidence type="ECO:0000256" key="2">
    <source>
        <dbReference type="ARBA" id="ARBA00022448"/>
    </source>
</evidence>
<dbReference type="GO" id="GO:0009279">
    <property type="term" value="C:cell outer membrane"/>
    <property type="evidence" value="ECO:0007669"/>
    <property type="project" value="UniProtKB-SubCell"/>
</dbReference>
<evidence type="ECO:0000256" key="4">
    <source>
        <dbReference type="ARBA" id="ARBA00022692"/>
    </source>
</evidence>
<dbReference type="PANTHER" id="PTHR47234">
    <property type="match status" value="1"/>
</dbReference>
<comment type="caution">
    <text evidence="14">The sequence shown here is derived from an EMBL/GenBank/DDBJ whole genome shotgun (WGS) entry which is preliminary data.</text>
</comment>
<evidence type="ECO:0000256" key="8">
    <source>
        <dbReference type="PROSITE-ProRule" id="PRU01360"/>
    </source>
</evidence>
<keyword evidence="4 8" id="KW-0812">Transmembrane</keyword>
<sequence>MVLFKGLMTTTCCVAALVALPAQAKAQSSDTGTSNTGVSDVTQDGQTAIGDPVASAKLAADTARTGEREGSDIVVTGTRITRPNNRSAAPIVTTTAAEIAAQGATTIEEVLNRLPQVQVNSEQNFSDSEGRQRIKLRSLGYERTLTLIDGLRVGLANTVDVGIIPNALVERIDVLTGGASSVYGSDAVSGVVNFVLKKNFEGIRVDANYSFFNHDNDSNAVTDAAGRAGFNAKRGLTNDGGRSDVSLAAGTNLFNDRVNITGFVNYRQSNPVELVDRSYSVCEAVQPTNTSPLGCSRASFTPAGTIIPQSGPRAGQILVNNPNGNGTFIPINSGPPGTSANPYDNWAVQRAFNRINVGGFLTAKISDDIELYGNGLFYRDKSYNTQLNRTFNFGAYGTDPFRVNCDNAFLSGAQAQDLCGANAGVAGQYAPIDVRYRFDGLPLVQQRFTNEGYRIVAGLRGRGLNNVWSYDVAGMISRARLDTIDVPFARYDNINRSLDVVRVNGTPTCRAVVNGTDPSCVPFNAFAPFNQDAALNQYLYGGATGGISTRIPRLLQFVGTVSGDLGKYGITSPLAEQGIAIALGAEYREEMERTIVNEIFQQNNGGENQRFTQSILEANAEIQAPLIEHRPFAELLQVNAGYRVSKYNRLDGKFDTWKVEGLWAPIPDITLRASYNKSQAAPGVSTAQGAANIFWNQGFYSDPCAPRVDPSNPNGGRLAPSATLQQCRNTGLADNLYGSASLICPDDRCTVREGGFELKPESAYTKTFGVVLRPRFLPGLTVSIDRWLIDLKDQLDFLQPQNIIGECLATGNDYFCRGIVRNPGTGTLSSSPATSPATGWVARGSANGYKSQSHGWDFQGQYNVGLGGAGRLDMSFNGTLMTRVGSQSSPTIEPRNCVGYFGNLCGESMPRWKHQLRTTWTAPDRSTSLSVNWRHRGAMPLDNYAPTDTGIPAQDASALRDQYPGVGSYNWIDVALSFDINKQMTFRLAANNVFDRDPPLIPDSRSRIGLLRGNTVMGYDLLGRQLVAGVSLRL</sequence>
<dbReference type="Proteomes" id="UP000244013">
    <property type="component" value="Unassembled WGS sequence"/>
</dbReference>
<feature type="chain" id="PRO_5015450255" evidence="11">
    <location>
        <begin position="25"/>
        <end position="1034"/>
    </location>
</feature>
<evidence type="ECO:0000256" key="5">
    <source>
        <dbReference type="ARBA" id="ARBA00023077"/>
    </source>
</evidence>
<feature type="signal peptide" evidence="11">
    <location>
        <begin position="1"/>
        <end position="24"/>
    </location>
</feature>
<evidence type="ECO:0000256" key="3">
    <source>
        <dbReference type="ARBA" id="ARBA00022452"/>
    </source>
</evidence>
<protein>
    <submittedName>
        <fullName evidence="14">TonB-dependent receptor-like protein</fullName>
    </submittedName>
</protein>
<keyword evidence="3 8" id="KW-1134">Transmembrane beta strand</keyword>
<evidence type="ECO:0000313" key="15">
    <source>
        <dbReference type="Proteomes" id="UP000244013"/>
    </source>
</evidence>
<dbReference type="Pfam" id="PF00593">
    <property type="entry name" value="TonB_dep_Rec_b-barrel"/>
    <property type="match status" value="1"/>
</dbReference>
<organism evidence="14 15">
    <name type="scientific">Sphingomonas faeni</name>
    <dbReference type="NCBI Taxonomy" id="185950"/>
    <lineage>
        <taxon>Bacteria</taxon>
        <taxon>Pseudomonadati</taxon>
        <taxon>Pseudomonadota</taxon>
        <taxon>Alphaproteobacteria</taxon>
        <taxon>Sphingomonadales</taxon>
        <taxon>Sphingomonadaceae</taxon>
        <taxon>Sphingomonas</taxon>
    </lineage>
</organism>
<accession>A0A2T5TXL1</accession>
<dbReference type="InterPro" id="IPR039426">
    <property type="entry name" value="TonB-dep_rcpt-like"/>
</dbReference>
<keyword evidence="11" id="KW-0732">Signal</keyword>
<evidence type="ECO:0000256" key="6">
    <source>
        <dbReference type="ARBA" id="ARBA00023136"/>
    </source>
</evidence>
<dbReference type="Pfam" id="PF07715">
    <property type="entry name" value="Plug"/>
    <property type="match status" value="1"/>
</dbReference>
<evidence type="ECO:0000259" key="12">
    <source>
        <dbReference type="Pfam" id="PF00593"/>
    </source>
</evidence>
<dbReference type="InterPro" id="IPR037066">
    <property type="entry name" value="Plug_dom_sf"/>
</dbReference>
<dbReference type="AlphaFoldDB" id="A0A2T5TXL1"/>
<feature type="domain" description="TonB-dependent receptor plug" evidence="13">
    <location>
        <begin position="86"/>
        <end position="191"/>
    </location>
</feature>
<evidence type="ECO:0000256" key="1">
    <source>
        <dbReference type="ARBA" id="ARBA00004571"/>
    </source>
</evidence>
<reference evidence="14 15" key="1">
    <citation type="submission" date="2018-04" db="EMBL/GenBank/DDBJ databases">
        <title>Genomic Encyclopedia of Type Strains, Phase III (KMG-III): the genomes of soil and plant-associated and newly described type strains.</title>
        <authorList>
            <person name="Whitman W."/>
        </authorList>
    </citation>
    <scope>NUCLEOTIDE SEQUENCE [LARGE SCALE GENOMIC DNA]</scope>
    <source>
        <strain evidence="14 15">MA-olki</strain>
    </source>
</reference>
<keyword evidence="14" id="KW-0675">Receptor</keyword>
<keyword evidence="5 9" id="KW-0798">TonB box</keyword>
<feature type="region of interest" description="Disordered" evidence="10">
    <location>
        <begin position="25"/>
        <end position="52"/>
    </location>
</feature>
<keyword evidence="7 8" id="KW-0998">Cell outer membrane</keyword>
<evidence type="ECO:0000259" key="13">
    <source>
        <dbReference type="Pfam" id="PF07715"/>
    </source>
</evidence>
<evidence type="ECO:0000313" key="14">
    <source>
        <dbReference type="EMBL" id="PTW43983.1"/>
    </source>
</evidence>
<dbReference type="SUPFAM" id="SSF56935">
    <property type="entry name" value="Porins"/>
    <property type="match status" value="1"/>
</dbReference>
<evidence type="ECO:0000256" key="9">
    <source>
        <dbReference type="RuleBase" id="RU003357"/>
    </source>
</evidence>
<keyword evidence="2 8" id="KW-0813">Transport</keyword>
<dbReference type="Gene3D" id="2.40.170.20">
    <property type="entry name" value="TonB-dependent receptor, beta-barrel domain"/>
    <property type="match status" value="1"/>
</dbReference>
<dbReference type="Gene3D" id="2.170.130.10">
    <property type="entry name" value="TonB-dependent receptor, plug domain"/>
    <property type="match status" value="1"/>
</dbReference>
<keyword evidence="6 8" id="KW-0472">Membrane</keyword>
<comment type="similarity">
    <text evidence="8 9">Belongs to the TonB-dependent receptor family.</text>
</comment>